<feature type="region of interest" description="Disordered" evidence="1">
    <location>
        <begin position="105"/>
        <end position="127"/>
    </location>
</feature>
<dbReference type="PROSITE" id="PS50105">
    <property type="entry name" value="SAM_DOMAIN"/>
    <property type="match status" value="1"/>
</dbReference>
<dbReference type="Proteomes" id="UP000595140">
    <property type="component" value="Unassembled WGS sequence"/>
</dbReference>
<gene>
    <name evidence="3" type="ORF">CCAM_LOCUS29076</name>
</gene>
<keyword evidence="4" id="KW-1185">Reference proteome</keyword>
<dbReference type="PANTHER" id="PTHR33915">
    <property type="entry name" value="OSJNBA0033G05.11 PROTEIN"/>
    <property type="match status" value="1"/>
</dbReference>
<dbReference type="AlphaFoldDB" id="A0A484MET4"/>
<evidence type="ECO:0000313" key="4">
    <source>
        <dbReference type="Proteomes" id="UP000595140"/>
    </source>
</evidence>
<dbReference type="EMBL" id="OOIL02003368">
    <property type="protein sequence ID" value="VFQ87300.1"/>
    <property type="molecule type" value="Genomic_DNA"/>
</dbReference>
<dbReference type="OrthoDB" id="1887912at2759"/>
<organism evidence="3 4">
    <name type="scientific">Cuscuta campestris</name>
    <dbReference type="NCBI Taxonomy" id="132261"/>
    <lineage>
        <taxon>Eukaryota</taxon>
        <taxon>Viridiplantae</taxon>
        <taxon>Streptophyta</taxon>
        <taxon>Embryophyta</taxon>
        <taxon>Tracheophyta</taxon>
        <taxon>Spermatophyta</taxon>
        <taxon>Magnoliopsida</taxon>
        <taxon>eudicotyledons</taxon>
        <taxon>Gunneridae</taxon>
        <taxon>Pentapetalae</taxon>
        <taxon>asterids</taxon>
        <taxon>lamiids</taxon>
        <taxon>Solanales</taxon>
        <taxon>Convolvulaceae</taxon>
        <taxon>Cuscuteae</taxon>
        <taxon>Cuscuta</taxon>
        <taxon>Cuscuta subgen. Grammica</taxon>
        <taxon>Cuscuta sect. Cleistogrammica</taxon>
    </lineage>
</organism>
<evidence type="ECO:0000313" key="3">
    <source>
        <dbReference type="EMBL" id="VFQ87300.1"/>
    </source>
</evidence>
<name>A0A484MET4_9ASTE</name>
<feature type="domain" description="SAM" evidence="2">
    <location>
        <begin position="1"/>
        <end position="58"/>
    </location>
</feature>
<evidence type="ECO:0000256" key="1">
    <source>
        <dbReference type="SAM" id="MobiDB-lite"/>
    </source>
</evidence>
<dbReference type="Gene3D" id="1.10.150.50">
    <property type="entry name" value="Transcription Factor, Ets-1"/>
    <property type="match status" value="1"/>
</dbReference>
<feature type="compositionally biased region" description="Basic residues" evidence="1">
    <location>
        <begin position="112"/>
        <end position="127"/>
    </location>
</feature>
<reference evidence="3 4" key="1">
    <citation type="submission" date="2018-04" db="EMBL/GenBank/DDBJ databases">
        <authorList>
            <person name="Vogel A."/>
        </authorList>
    </citation>
    <scope>NUCLEOTIDE SEQUENCE [LARGE SCALE GENOMIC DNA]</scope>
</reference>
<protein>
    <recommendedName>
        <fullName evidence="2">SAM domain-containing protein</fullName>
    </recommendedName>
</protein>
<dbReference type="PANTHER" id="PTHR33915:SF1">
    <property type="entry name" value="OS04G0644100 PROTEIN"/>
    <property type="match status" value="1"/>
</dbReference>
<dbReference type="InterPro" id="IPR013761">
    <property type="entry name" value="SAM/pointed_sf"/>
</dbReference>
<dbReference type="Pfam" id="PF07647">
    <property type="entry name" value="SAM_2"/>
    <property type="match status" value="1"/>
</dbReference>
<evidence type="ECO:0000259" key="2">
    <source>
        <dbReference type="PROSITE" id="PS50105"/>
    </source>
</evidence>
<dbReference type="CDD" id="cd09487">
    <property type="entry name" value="SAM_superfamily"/>
    <property type="match status" value="1"/>
</dbReference>
<dbReference type="InterPro" id="IPR001660">
    <property type="entry name" value="SAM"/>
</dbReference>
<dbReference type="SUPFAM" id="SSF47769">
    <property type="entry name" value="SAM/Pointed domain"/>
    <property type="match status" value="1"/>
</dbReference>
<proteinExistence type="predicted"/>
<sequence length="197" mass="22704">MDWFSWLCRTGLDPTLVYEYGSVFAQNLLEEEDIPHFNHEFLQSMGISIAKHRLEILKLAAKNKRRRTKPISRRLLLAVKRTGNFLFQYFRGFSEDSALAIVPAKTEQKTEQKKRRKKKKMKKKMMMKKNDSTLLLMSSLSCSPRISSSFSGQMVCDQMKKKKVNNGGGGGGDCWPSSKVEEAEIRWDAMFKNLKPT</sequence>
<accession>A0A484MET4</accession>